<proteinExistence type="predicted"/>
<evidence type="ECO:0000256" key="1">
    <source>
        <dbReference type="SAM" id="SignalP"/>
    </source>
</evidence>
<dbReference type="SUPFAM" id="SSF51126">
    <property type="entry name" value="Pectin lyase-like"/>
    <property type="match status" value="1"/>
</dbReference>
<gene>
    <name evidence="3" type="ORF">OFUS_LOCUS9732</name>
</gene>
<evidence type="ECO:0000313" key="3">
    <source>
        <dbReference type="EMBL" id="CAH1783385.1"/>
    </source>
</evidence>
<dbReference type="Proteomes" id="UP000749559">
    <property type="component" value="Unassembled WGS sequence"/>
</dbReference>
<protein>
    <recommendedName>
        <fullName evidence="2">SUEL-type lectin domain-containing protein</fullName>
    </recommendedName>
</protein>
<dbReference type="GO" id="GO:0030246">
    <property type="term" value="F:carbohydrate binding"/>
    <property type="evidence" value="ECO:0007669"/>
    <property type="project" value="InterPro"/>
</dbReference>
<dbReference type="Gene3D" id="2.160.20.10">
    <property type="entry name" value="Single-stranded right-handed beta-helix, Pectin lyase-like"/>
    <property type="match status" value="1"/>
</dbReference>
<sequence length="558" mass="62247">MMINVTFGLIVLGLVSIFGAHAQEERFTWICEGEEKTISCPSGQALHVLASRYGRKRRSGICTADMVTVPRECWVDTFDHVRQLCQDRQRCTILANNDINGDPCPDNPQDVPRTMRVEYRCQVPGGGGGEWERPNGRAFQVSNSLDILLAQETMTPGDYMIMRDGDWNDAAIVLTASGAEGAGNKIYLMSETDGGSVLRGRSSISVIGSHVEIRGLRFDGSGSNLRTGVTFEKGSRNGRLTNSAFTGWSRTDESKQHWVEIWGDDHVIDWNSFMGKEGLGQLVRVKCDANEPSSSGHLIAHNFFGPREVTLSADDGEGIQIGLQQCEFDNTSTIVEFNYFYQYDGEIESISVKASHNVIRYNTFEESASLVTLRHTDNTLVEGNYFLCREKSGCGGVRVMGRNHMILNNYMELERGTGGVRGGVSMHSGDNTSGSRRSADECIVERNVMVNCKNCLLIGSSDTDANYPTDNFYSRNVQQGFSSRAYLIRHRDSNGQIFIENIMHTGRIENQEEFGYGINQTDPRFVYDDTLGIYRPSVVSWTMTHPPRTRETTGARWL</sequence>
<keyword evidence="4" id="KW-1185">Reference proteome</keyword>
<comment type="caution">
    <text evidence="3">The sequence shown here is derived from an EMBL/GenBank/DDBJ whole genome shotgun (WGS) entry which is preliminary data.</text>
</comment>
<dbReference type="InterPro" id="IPR011050">
    <property type="entry name" value="Pectin_lyase_fold/virulence"/>
</dbReference>
<dbReference type="CDD" id="cd22823">
    <property type="entry name" value="Gal_Rha_Lectin"/>
    <property type="match status" value="1"/>
</dbReference>
<dbReference type="AlphaFoldDB" id="A0A8S4NRT6"/>
<dbReference type="CDD" id="cd14251">
    <property type="entry name" value="PL-6"/>
    <property type="match status" value="1"/>
</dbReference>
<dbReference type="EMBL" id="CAIIXF020000005">
    <property type="protein sequence ID" value="CAH1783385.1"/>
    <property type="molecule type" value="Genomic_DNA"/>
</dbReference>
<dbReference type="InterPro" id="IPR039513">
    <property type="entry name" value="PL-6"/>
</dbReference>
<reference evidence="3" key="1">
    <citation type="submission" date="2022-03" db="EMBL/GenBank/DDBJ databases">
        <authorList>
            <person name="Martin C."/>
        </authorList>
    </citation>
    <scope>NUCLEOTIDE SEQUENCE</scope>
</reference>
<evidence type="ECO:0000259" key="2">
    <source>
        <dbReference type="PROSITE" id="PS50228"/>
    </source>
</evidence>
<feature type="domain" description="SUEL-type lectin" evidence="2">
    <location>
        <begin position="30"/>
        <end position="122"/>
    </location>
</feature>
<dbReference type="PROSITE" id="PS50228">
    <property type="entry name" value="SUEL_LECTIN"/>
    <property type="match status" value="1"/>
</dbReference>
<accession>A0A8S4NRT6</accession>
<dbReference type="OrthoDB" id="6120134at2759"/>
<dbReference type="Gene3D" id="2.60.120.740">
    <property type="match status" value="1"/>
</dbReference>
<dbReference type="Pfam" id="PF14592">
    <property type="entry name" value="Chondroitinas_B"/>
    <property type="match status" value="1"/>
</dbReference>
<dbReference type="InterPro" id="IPR012334">
    <property type="entry name" value="Pectin_lyas_fold"/>
</dbReference>
<organism evidence="3 4">
    <name type="scientific">Owenia fusiformis</name>
    <name type="common">Polychaete worm</name>
    <dbReference type="NCBI Taxonomy" id="6347"/>
    <lineage>
        <taxon>Eukaryota</taxon>
        <taxon>Metazoa</taxon>
        <taxon>Spiralia</taxon>
        <taxon>Lophotrochozoa</taxon>
        <taxon>Annelida</taxon>
        <taxon>Polychaeta</taxon>
        <taxon>Sedentaria</taxon>
        <taxon>Canalipalpata</taxon>
        <taxon>Sabellida</taxon>
        <taxon>Oweniida</taxon>
        <taxon>Oweniidae</taxon>
        <taxon>Owenia</taxon>
    </lineage>
</organism>
<dbReference type="Pfam" id="PF02140">
    <property type="entry name" value="SUEL_Lectin"/>
    <property type="match status" value="1"/>
</dbReference>
<feature type="chain" id="PRO_5035898555" description="SUEL-type lectin domain-containing protein" evidence="1">
    <location>
        <begin position="23"/>
        <end position="558"/>
    </location>
</feature>
<dbReference type="PANTHER" id="PTHR46780">
    <property type="entry name" value="PROTEIN EVA-1"/>
    <property type="match status" value="1"/>
</dbReference>
<dbReference type="InterPro" id="IPR043159">
    <property type="entry name" value="Lectin_gal-bd_sf"/>
</dbReference>
<keyword evidence="1" id="KW-0732">Signal</keyword>
<name>A0A8S4NRT6_OWEFU</name>
<evidence type="ECO:0000313" key="4">
    <source>
        <dbReference type="Proteomes" id="UP000749559"/>
    </source>
</evidence>
<dbReference type="InterPro" id="IPR000922">
    <property type="entry name" value="Lectin_gal-bd_dom"/>
</dbReference>
<feature type="signal peptide" evidence="1">
    <location>
        <begin position="1"/>
        <end position="22"/>
    </location>
</feature>